<evidence type="ECO:0000313" key="2">
    <source>
        <dbReference type="Proteomes" id="UP001060085"/>
    </source>
</evidence>
<sequence>MNETSKTFLPSDEHQYLFEGSDLPELIFPELTSSNHHSYNNSFQFPENWEELLLIPPNAGINDLSNVAECHVEVKQELTALAVGKKSKNVEWRRYRGVRRRPWGTFAAEIRNPMKKGSRIWLGTYETPEDAAIAYDRAAFKLRGAKARLNFPNLLGSTAIDHNPVRVGSRSRRSYSNHLGRKQ</sequence>
<accession>A0ACB9ZIQ1</accession>
<keyword evidence="2" id="KW-1185">Reference proteome</keyword>
<dbReference type="EMBL" id="CM044708">
    <property type="protein sequence ID" value="KAI5647497.1"/>
    <property type="molecule type" value="Genomic_DNA"/>
</dbReference>
<proteinExistence type="predicted"/>
<organism evidence="1 2">
    <name type="scientific">Catharanthus roseus</name>
    <name type="common">Madagascar periwinkle</name>
    <name type="synonym">Vinca rosea</name>
    <dbReference type="NCBI Taxonomy" id="4058"/>
    <lineage>
        <taxon>Eukaryota</taxon>
        <taxon>Viridiplantae</taxon>
        <taxon>Streptophyta</taxon>
        <taxon>Embryophyta</taxon>
        <taxon>Tracheophyta</taxon>
        <taxon>Spermatophyta</taxon>
        <taxon>Magnoliopsida</taxon>
        <taxon>eudicotyledons</taxon>
        <taxon>Gunneridae</taxon>
        <taxon>Pentapetalae</taxon>
        <taxon>asterids</taxon>
        <taxon>lamiids</taxon>
        <taxon>Gentianales</taxon>
        <taxon>Apocynaceae</taxon>
        <taxon>Rauvolfioideae</taxon>
        <taxon>Vinceae</taxon>
        <taxon>Catharanthinae</taxon>
        <taxon>Catharanthus</taxon>
    </lineage>
</organism>
<reference evidence="2" key="1">
    <citation type="journal article" date="2023" name="Nat. Plants">
        <title>Single-cell RNA sequencing provides a high-resolution roadmap for understanding the multicellular compartmentation of specialized metabolism.</title>
        <authorList>
            <person name="Sun S."/>
            <person name="Shen X."/>
            <person name="Li Y."/>
            <person name="Li Y."/>
            <person name="Wang S."/>
            <person name="Li R."/>
            <person name="Zhang H."/>
            <person name="Shen G."/>
            <person name="Guo B."/>
            <person name="Wei J."/>
            <person name="Xu J."/>
            <person name="St-Pierre B."/>
            <person name="Chen S."/>
            <person name="Sun C."/>
        </authorList>
    </citation>
    <scope>NUCLEOTIDE SEQUENCE [LARGE SCALE GENOMIC DNA]</scope>
</reference>
<evidence type="ECO:0000313" key="1">
    <source>
        <dbReference type="EMBL" id="KAI5647497.1"/>
    </source>
</evidence>
<gene>
    <name evidence="1" type="ORF">M9H77_33502</name>
</gene>
<dbReference type="Proteomes" id="UP001060085">
    <property type="component" value="Linkage Group LG08"/>
</dbReference>
<name>A0ACB9ZIQ1_CATRO</name>
<comment type="caution">
    <text evidence="1">The sequence shown here is derived from an EMBL/GenBank/DDBJ whole genome shotgun (WGS) entry which is preliminary data.</text>
</comment>
<protein>
    <submittedName>
        <fullName evidence="1">Uncharacterized protein</fullName>
    </submittedName>
</protein>